<evidence type="ECO:0008006" key="4">
    <source>
        <dbReference type="Google" id="ProtNLM"/>
    </source>
</evidence>
<evidence type="ECO:0000313" key="2">
    <source>
        <dbReference type="EMBL" id="MEE7489362.1"/>
    </source>
</evidence>
<organism evidence="2 3">
    <name type="scientific">Methylobacterium oryzae</name>
    <dbReference type="NCBI Taxonomy" id="334852"/>
    <lineage>
        <taxon>Bacteria</taxon>
        <taxon>Pseudomonadati</taxon>
        <taxon>Pseudomonadota</taxon>
        <taxon>Alphaproteobacteria</taxon>
        <taxon>Hyphomicrobiales</taxon>
        <taxon>Methylobacteriaceae</taxon>
        <taxon>Methylobacterium</taxon>
    </lineage>
</organism>
<comment type="caution">
    <text evidence="2">The sequence shown here is derived from an EMBL/GenBank/DDBJ whole genome shotgun (WGS) entry which is preliminary data.</text>
</comment>
<gene>
    <name evidence="2" type="ORF">MOTC310_02290</name>
</gene>
<feature type="signal peptide" evidence="1">
    <location>
        <begin position="1"/>
        <end position="22"/>
    </location>
</feature>
<dbReference type="EMBL" id="MLCA01000001">
    <property type="protein sequence ID" value="MEE7489362.1"/>
    <property type="molecule type" value="Genomic_DNA"/>
</dbReference>
<dbReference type="Proteomes" id="UP001355206">
    <property type="component" value="Unassembled WGS sequence"/>
</dbReference>
<name>A0ABU7TJ23_9HYPH</name>
<sequence>MTRALLFAAFLATIVLPGAARAAEAAEDPKRTETIKGLVRIVGAQAGIVLYCRKLYTIDDTVSEGLSRTVRRALDAALGHSRAGAAIAEEGRRVAEEIAAVGAEQWCADQRDILNTDGVRVFID</sequence>
<protein>
    <recommendedName>
        <fullName evidence="4">UrcA family protein</fullName>
    </recommendedName>
</protein>
<keyword evidence="3" id="KW-1185">Reference proteome</keyword>
<dbReference type="RefSeq" id="WP_331292530.1">
    <property type="nucleotide sequence ID" value="NZ_MLBR01000009.1"/>
</dbReference>
<keyword evidence="1" id="KW-0732">Signal</keyword>
<evidence type="ECO:0000256" key="1">
    <source>
        <dbReference type="SAM" id="SignalP"/>
    </source>
</evidence>
<accession>A0ABU7TJ23</accession>
<evidence type="ECO:0000313" key="3">
    <source>
        <dbReference type="Proteomes" id="UP001355206"/>
    </source>
</evidence>
<feature type="chain" id="PRO_5047456529" description="UrcA family protein" evidence="1">
    <location>
        <begin position="23"/>
        <end position="124"/>
    </location>
</feature>
<proteinExistence type="predicted"/>
<reference evidence="2 3" key="1">
    <citation type="journal article" date="2012" name="Genet. Mol. Biol.">
        <title>Analysis of 16S rRNA and mxaF genes revealing insights into Methylobacterium niche-specific plant association.</title>
        <authorList>
            <person name="Dourado M.N."/>
            <person name="Andreote F.D."/>
            <person name="Dini-Andreote F."/>
            <person name="Conti R."/>
            <person name="Araujo J.M."/>
            <person name="Araujo W.L."/>
        </authorList>
    </citation>
    <scope>NUCLEOTIDE SEQUENCE [LARGE SCALE GENOMIC DNA]</scope>
    <source>
        <strain evidence="2 3">TC3-10</strain>
    </source>
</reference>